<name>A0ABN6LFP5_9BACT</name>
<dbReference type="InterPro" id="IPR014756">
    <property type="entry name" value="Ig_E-set"/>
</dbReference>
<keyword evidence="3" id="KW-1185">Reference proteome</keyword>
<dbReference type="CDD" id="cd00102">
    <property type="entry name" value="IPT"/>
    <property type="match status" value="1"/>
</dbReference>
<feature type="domain" description="IPT/TIG" evidence="1">
    <location>
        <begin position="114"/>
        <end position="173"/>
    </location>
</feature>
<evidence type="ECO:0000313" key="3">
    <source>
        <dbReference type="Proteomes" id="UP001354989"/>
    </source>
</evidence>
<dbReference type="InterPro" id="IPR013783">
    <property type="entry name" value="Ig-like_fold"/>
</dbReference>
<evidence type="ECO:0000259" key="1">
    <source>
        <dbReference type="Pfam" id="PF01833"/>
    </source>
</evidence>
<evidence type="ECO:0000313" key="2">
    <source>
        <dbReference type="EMBL" id="BDD01939.1"/>
    </source>
</evidence>
<dbReference type="Proteomes" id="UP001354989">
    <property type="component" value="Plasmid pPP5"/>
</dbReference>
<dbReference type="InterPro" id="IPR002909">
    <property type="entry name" value="IPT_dom"/>
</dbReference>
<accession>A0ABN6LFP5</accession>
<keyword evidence="2" id="KW-0614">Plasmid</keyword>
<dbReference type="Pfam" id="PF01833">
    <property type="entry name" value="TIG"/>
    <property type="match status" value="1"/>
</dbReference>
<dbReference type="Gene3D" id="2.60.40.10">
    <property type="entry name" value="Immunoglobulins"/>
    <property type="match status" value="2"/>
</dbReference>
<protein>
    <recommendedName>
        <fullName evidence="1">IPT/TIG domain-containing protein</fullName>
    </recommendedName>
</protein>
<dbReference type="EMBL" id="AP025297">
    <property type="protein sequence ID" value="BDD01939.1"/>
    <property type="molecule type" value="Genomic_DNA"/>
</dbReference>
<reference evidence="2 3" key="1">
    <citation type="submission" date="2021-12" db="EMBL/GenBank/DDBJ databases">
        <title>Genome sequencing of bacteria with rrn-lacking chromosome and rrn-plasmid.</title>
        <authorList>
            <person name="Anda M."/>
            <person name="Iwasaki W."/>
        </authorList>
    </citation>
    <scope>NUCLEOTIDE SEQUENCE [LARGE SCALE GENOMIC DNA]</scope>
    <source>
        <strain evidence="2 3">NBRC 101262</strain>
        <plasmid evidence="2 3">pPP5</plasmid>
    </source>
</reference>
<geneLocation type="plasmid" evidence="2 3">
    <name>pPP5</name>
</geneLocation>
<organism evidence="2 3">
    <name type="scientific">Persicobacter psychrovividus</name>
    <dbReference type="NCBI Taxonomy" id="387638"/>
    <lineage>
        <taxon>Bacteria</taxon>
        <taxon>Pseudomonadati</taxon>
        <taxon>Bacteroidota</taxon>
        <taxon>Cytophagia</taxon>
        <taxon>Cytophagales</taxon>
        <taxon>Persicobacteraceae</taxon>
        <taxon>Persicobacter</taxon>
    </lineage>
</organism>
<gene>
    <name evidence="2" type="ORF">PEPS_42190</name>
</gene>
<dbReference type="SUPFAM" id="SSF81296">
    <property type="entry name" value="E set domains"/>
    <property type="match status" value="2"/>
</dbReference>
<sequence length="559" mass="61903">MILFVGMALSSCFDRDEYEPTIPEFGEISLNDFSPKTGLPSTMVTIQGESMGEFADPYFITFNGVEVDKTTIQVTDTELLVPVPTDASTGLLQVKYLTQVIDMEEFVVIPGAKVASVSPNVGVAGDVVVIKGENFKDSEVIAVLFESNDGGAIGEIISVTETEVEVRVPAGGISGNLIIHHGPQVIDGPEFTFPFTGIESDFAEDENGWQPVVGTAVAADGFLNVALSGGASAIKYEQAINFDVATYPILAVQVTRVKDYDLTFETDFGKFQQDAPEYNSFNYTGVLHGDVYFWDLTDGAFVDENGNRTTFEAGADNITELIRFNFNSNIAEGIKVNYIRSFENMAKLEEYTEAAMPNGKYVWEFDKNVSEKALCDWTDHRSSTTAVQKNSRFVSTLGEDRLDLCQNWKNGKNSTGGQNVPGTPDWVDNWVYHPDYPIYAVRAKFARDDQRLAKFYKSERGFGGNDHILNSVHIEEQRGEDTGTYIPVDGDDVVFYWDMSQEVTATEMMTDNLTGRQGTAIWDMNKFNANGVAGDVWEMDWFITFESVQALQEYLANGN</sequence>
<proteinExistence type="predicted"/>